<name>A0A7G5XMM1_9BACT</name>
<feature type="domain" description="Metallo-beta-lactamase" evidence="1">
    <location>
        <begin position="19"/>
        <end position="224"/>
    </location>
</feature>
<dbReference type="Proteomes" id="UP000515344">
    <property type="component" value="Chromosome"/>
</dbReference>
<dbReference type="CDD" id="cd07721">
    <property type="entry name" value="yflN-like_MBL-fold"/>
    <property type="match status" value="1"/>
</dbReference>
<dbReference type="EMBL" id="CP060007">
    <property type="protein sequence ID" value="QNA46724.1"/>
    <property type="molecule type" value="Genomic_DNA"/>
</dbReference>
<evidence type="ECO:0000259" key="1">
    <source>
        <dbReference type="SMART" id="SM00849"/>
    </source>
</evidence>
<sequence length="251" mass="28279">MMQCHILEIAFPFNGETNFLYPVVLQNEQHVLLVDCGYAGFLPLLEKALSNHQLSVHQLTGMIITHHDIDHMGAAAELKKNHPALQIYSSAIEAPFISGKQKSLRLIQAEQMLDSIPEEYKTGALQFIELLKGMQTLPVDHFLAFNREVDWLRGIEVIHTPGHMPGHISIYIRQSKTLIAADAVVIENGILEIANPQFTLDLDDALRSVEKLKQLEIDQLICYHGGLMQKDIPGQLEQLLMRYKQVSTKPA</sequence>
<evidence type="ECO:0000313" key="2">
    <source>
        <dbReference type="EMBL" id="QNA46724.1"/>
    </source>
</evidence>
<organism evidence="2 3">
    <name type="scientific">Lacibacter sediminis</name>
    <dbReference type="NCBI Taxonomy" id="2760713"/>
    <lineage>
        <taxon>Bacteria</taxon>
        <taxon>Pseudomonadati</taxon>
        <taxon>Bacteroidota</taxon>
        <taxon>Chitinophagia</taxon>
        <taxon>Chitinophagales</taxon>
        <taxon>Chitinophagaceae</taxon>
        <taxon>Lacibacter</taxon>
    </lineage>
</organism>
<dbReference type="AlphaFoldDB" id="A0A7G5XMM1"/>
<evidence type="ECO:0000313" key="3">
    <source>
        <dbReference type="Proteomes" id="UP000515344"/>
    </source>
</evidence>
<dbReference type="SUPFAM" id="SSF56281">
    <property type="entry name" value="Metallo-hydrolase/oxidoreductase"/>
    <property type="match status" value="1"/>
</dbReference>
<dbReference type="KEGG" id="lacs:H4075_08120"/>
<dbReference type="Gene3D" id="3.60.15.10">
    <property type="entry name" value="Ribonuclease Z/Hydroxyacylglutathione hydrolase-like"/>
    <property type="match status" value="1"/>
</dbReference>
<dbReference type="Pfam" id="PF00753">
    <property type="entry name" value="Lactamase_B"/>
    <property type="match status" value="1"/>
</dbReference>
<dbReference type="InterPro" id="IPR036866">
    <property type="entry name" value="RibonucZ/Hydroxyglut_hydro"/>
</dbReference>
<reference evidence="3" key="1">
    <citation type="submission" date="2020-08" db="EMBL/GenBank/DDBJ databases">
        <title>Lacibacter sp. S13-6-6 genome sequencing.</title>
        <authorList>
            <person name="Jin L."/>
        </authorList>
    </citation>
    <scope>NUCLEOTIDE SEQUENCE [LARGE SCALE GENOMIC DNA]</scope>
    <source>
        <strain evidence="3">S13-6-6</strain>
    </source>
</reference>
<accession>A0A7G5XMM1</accession>
<protein>
    <submittedName>
        <fullName evidence="2">MBL fold metallo-hydrolase</fullName>
    </submittedName>
</protein>
<dbReference type="PANTHER" id="PTHR42951:SF15">
    <property type="entry name" value="METALLO-BETA-LACTAMASE SUPERFAMILY PROTEIN"/>
    <property type="match status" value="1"/>
</dbReference>
<dbReference type="SMART" id="SM00849">
    <property type="entry name" value="Lactamase_B"/>
    <property type="match status" value="1"/>
</dbReference>
<dbReference type="PANTHER" id="PTHR42951">
    <property type="entry name" value="METALLO-BETA-LACTAMASE DOMAIN-CONTAINING"/>
    <property type="match status" value="1"/>
</dbReference>
<proteinExistence type="predicted"/>
<keyword evidence="3" id="KW-1185">Reference proteome</keyword>
<dbReference type="InterPro" id="IPR050855">
    <property type="entry name" value="NDM-1-like"/>
</dbReference>
<dbReference type="InterPro" id="IPR001279">
    <property type="entry name" value="Metallo-B-lactamas"/>
</dbReference>
<gene>
    <name evidence="2" type="ORF">H4075_08120</name>
</gene>